<dbReference type="RefSeq" id="WP_088394417.1">
    <property type="nucleotide sequence ID" value="NZ_MTCZ01000179.1"/>
</dbReference>
<feature type="compositionally biased region" description="Polar residues" evidence="1">
    <location>
        <begin position="216"/>
        <end position="229"/>
    </location>
</feature>
<dbReference type="Proteomes" id="UP000197768">
    <property type="component" value="Unassembled WGS sequence"/>
</dbReference>
<reference evidence="2 3" key="1">
    <citation type="journal article" date="2017" name="Infect. Genet. Evol.">
        <title>Comparative genome analysis of fish pathogen Flavobacterium columnare reveals extensive sequence diversity within the species.</title>
        <authorList>
            <person name="Kayansamruaj P."/>
            <person name="Dong H.T."/>
            <person name="Hirono I."/>
            <person name="Kondo H."/>
            <person name="Senapin S."/>
            <person name="Rodkhum C."/>
        </authorList>
    </citation>
    <scope>NUCLEOTIDE SEQUENCE [LARGE SCALE GENOMIC DNA]</scope>
    <source>
        <strain evidence="2 3">1215</strain>
    </source>
</reference>
<evidence type="ECO:0000256" key="1">
    <source>
        <dbReference type="SAM" id="MobiDB-lite"/>
    </source>
</evidence>
<comment type="caution">
    <text evidence="2">The sequence shown here is derived from an EMBL/GenBank/DDBJ whole genome shotgun (WGS) entry which is preliminary data.</text>
</comment>
<evidence type="ECO:0000313" key="2">
    <source>
        <dbReference type="EMBL" id="OWP83049.1"/>
    </source>
</evidence>
<accession>A0A246GFY1</accession>
<feature type="non-terminal residue" evidence="2">
    <location>
        <position position="1"/>
    </location>
</feature>
<organism evidence="2 3">
    <name type="scientific">Flavobacterium davisii</name>
    <dbReference type="NCBI Taxonomy" id="2906077"/>
    <lineage>
        <taxon>Bacteria</taxon>
        <taxon>Pseudomonadati</taxon>
        <taxon>Bacteroidota</taxon>
        <taxon>Flavobacteriia</taxon>
        <taxon>Flavobacteriales</taxon>
        <taxon>Flavobacteriaceae</taxon>
        <taxon>Flavobacterium</taxon>
    </lineage>
</organism>
<dbReference type="EMBL" id="MTCZ01000179">
    <property type="protein sequence ID" value="OWP83049.1"/>
    <property type="molecule type" value="Genomic_DNA"/>
</dbReference>
<feature type="region of interest" description="Disordered" evidence="1">
    <location>
        <begin position="214"/>
        <end position="248"/>
    </location>
</feature>
<name>A0A246GFY1_9FLAO</name>
<evidence type="ECO:0000313" key="3">
    <source>
        <dbReference type="Proteomes" id="UP000197768"/>
    </source>
</evidence>
<gene>
    <name evidence="2" type="ORF">BWK59_12580</name>
</gene>
<protein>
    <submittedName>
        <fullName evidence="2">Uncharacterized protein</fullName>
    </submittedName>
</protein>
<proteinExistence type="predicted"/>
<dbReference type="AlphaFoldDB" id="A0A246GFY1"/>
<sequence>GDAYKKFKSAEDIYLHVFAPKGVAKKDNYPLYERHSLPLTDEQKDENEKYIANKSVDIKNGNNDGKIQRSEILARYKKSFNEGNFKECKSFICPADNNTIQKTDKETSFYIYKSGNIKYLEGKDLTKIIYFVETTKNSNEFKRIETLDKNSFGYVKFPDSGTGFNRYGGIDKGGNSKLENVGEGDHYLLPETAAALFGLISEISEKKWEVHFGDMSSENGSDPTSSPSNAETHHAETHHAGHGHKGKQSGLNIDFRYLNKNGKSFQGVSSSSEFDDSKNKDFFDIAFKYGFNKNYATGKNYAGVNSKVKKHYDHGHLGTLKITYETITEINVKIIK</sequence>